<evidence type="ECO:0000256" key="1">
    <source>
        <dbReference type="ARBA" id="ARBA00004651"/>
    </source>
</evidence>
<evidence type="ECO:0000256" key="7">
    <source>
        <dbReference type="ARBA" id="ARBA00023136"/>
    </source>
</evidence>
<keyword evidence="5 8" id="KW-0812">Transmembrane</keyword>
<comment type="subcellular location">
    <subcellularLocation>
        <location evidence="1">Cell membrane</location>
        <topology evidence="1">Multi-pass membrane protein</topology>
    </subcellularLocation>
</comment>
<dbReference type="InterPro" id="IPR007208">
    <property type="entry name" value="MrpF/PhaF-like"/>
</dbReference>
<dbReference type="PANTHER" id="PTHR34702:SF1">
    <property type="entry name" value="NA(+)_H(+) ANTIPORTER SUBUNIT F"/>
    <property type="match status" value="1"/>
</dbReference>
<feature type="transmembrane region" description="Helical" evidence="8">
    <location>
        <begin position="6"/>
        <end position="24"/>
    </location>
</feature>
<organism evidence="9 10">
    <name type="scientific">Sphingomonas rustica</name>
    <dbReference type="NCBI Taxonomy" id="3103142"/>
    <lineage>
        <taxon>Bacteria</taxon>
        <taxon>Pseudomonadati</taxon>
        <taxon>Pseudomonadota</taxon>
        <taxon>Alphaproteobacteria</taxon>
        <taxon>Sphingomonadales</taxon>
        <taxon>Sphingomonadaceae</taxon>
        <taxon>Sphingomonas</taxon>
    </lineage>
</organism>
<evidence type="ECO:0000256" key="5">
    <source>
        <dbReference type="ARBA" id="ARBA00022692"/>
    </source>
</evidence>
<sequence length="92" mass="9684">MIGIETLATILAVALTLALVLAAWRMVRGPSFADRFIALDMLTAVAVGFAALTAVATGRGAFLDIALGISLINFVATAAFAVFLERKQREES</sequence>
<accession>A0ABV0B6G0</accession>
<gene>
    <name evidence="9" type="ORF">TPR58_06175</name>
</gene>
<keyword evidence="6 8" id="KW-1133">Transmembrane helix</keyword>
<keyword evidence="4" id="KW-1003">Cell membrane</keyword>
<keyword evidence="10" id="KW-1185">Reference proteome</keyword>
<evidence type="ECO:0000256" key="8">
    <source>
        <dbReference type="SAM" id="Phobius"/>
    </source>
</evidence>
<proteinExistence type="inferred from homology"/>
<dbReference type="RefSeq" id="WP_346245746.1">
    <property type="nucleotide sequence ID" value="NZ_JBDIZK010000003.1"/>
</dbReference>
<keyword evidence="3" id="KW-0813">Transport</keyword>
<feature type="transmembrane region" description="Helical" evidence="8">
    <location>
        <begin position="62"/>
        <end position="84"/>
    </location>
</feature>
<name>A0ABV0B6G0_9SPHN</name>
<comment type="similarity">
    <text evidence="2">Belongs to the CPA3 antiporters (TC 2.A.63) subunit F family.</text>
</comment>
<evidence type="ECO:0000256" key="3">
    <source>
        <dbReference type="ARBA" id="ARBA00022448"/>
    </source>
</evidence>
<protein>
    <submittedName>
        <fullName evidence="9">Monovalent cation/H+ antiporter complex subunit F</fullName>
    </submittedName>
</protein>
<evidence type="ECO:0000313" key="10">
    <source>
        <dbReference type="Proteomes" id="UP001427805"/>
    </source>
</evidence>
<dbReference type="EMBL" id="JBDIZK010000003">
    <property type="protein sequence ID" value="MEN3746745.1"/>
    <property type="molecule type" value="Genomic_DNA"/>
</dbReference>
<dbReference type="Proteomes" id="UP001427805">
    <property type="component" value="Unassembled WGS sequence"/>
</dbReference>
<evidence type="ECO:0000313" key="9">
    <source>
        <dbReference type="EMBL" id="MEN3746745.1"/>
    </source>
</evidence>
<keyword evidence="7 8" id="KW-0472">Membrane</keyword>
<dbReference type="PANTHER" id="PTHR34702">
    <property type="entry name" value="NA(+)/H(+) ANTIPORTER SUBUNIT F1"/>
    <property type="match status" value="1"/>
</dbReference>
<evidence type="ECO:0000256" key="6">
    <source>
        <dbReference type="ARBA" id="ARBA00022989"/>
    </source>
</evidence>
<evidence type="ECO:0000256" key="4">
    <source>
        <dbReference type="ARBA" id="ARBA00022475"/>
    </source>
</evidence>
<reference evidence="9 10" key="1">
    <citation type="submission" date="2024-05" db="EMBL/GenBank/DDBJ databases">
        <title>Sphingomonas sp. HF-S3 16S ribosomal RNA gene Genome sequencing and assembly.</title>
        <authorList>
            <person name="Lee H."/>
        </authorList>
    </citation>
    <scope>NUCLEOTIDE SEQUENCE [LARGE SCALE GENOMIC DNA]</scope>
    <source>
        <strain evidence="9 10">HF-S3</strain>
    </source>
</reference>
<feature type="transmembrane region" description="Helical" evidence="8">
    <location>
        <begin position="36"/>
        <end position="56"/>
    </location>
</feature>
<evidence type="ECO:0000256" key="2">
    <source>
        <dbReference type="ARBA" id="ARBA00009212"/>
    </source>
</evidence>
<comment type="caution">
    <text evidence="9">The sequence shown here is derived from an EMBL/GenBank/DDBJ whole genome shotgun (WGS) entry which is preliminary data.</text>
</comment>
<dbReference type="Pfam" id="PF04066">
    <property type="entry name" value="MrpF_PhaF"/>
    <property type="match status" value="1"/>
</dbReference>